<accession>A0A8J5K8T6</accession>
<evidence type="ECO:0000313" key="1">
    <source>
        <dbReference type="EMBL" id="KAG7168613.1"/>
    </source>
</evidence>
<reference evidence="1" key="1">
    <citation type="journal article" date="2021" name="Sci. Adv.">
        <title>The American lobster genome reveals insights on longevity, neural, and immune adaptations.</title>
        <authorList>
            <person name="Polinski J.M."/>
            <person name="Zimin A.V."/>
            <person name="Clark K.F."/>
            <person name="Kohn A.B."/>
            <person name="Sadowski N."/>
            <person name="Timp W."/>
            <person name="Ptitsyn A."/>
            <person name="Khanna P."/>
            <person name="Romanova D.Y."/>
            <person name="Williams P."/>
            <person name="Greenwood S.J."/>
            <person name="Moroz L.L."/>
            <person name="Walt D.R."/>
            <person name="Bodnar A.G."/>
        </authorList>
    </citation>
    <scope>NUCLEOTIDE SEQUENCE</scope>
    <source>
        <strain evidence="1">GMGI-L3</strain>
    </source>
</reference>
<comment type="caution">
    <text evidence="1">The sequence shown here is derived from an EMBL/GenBank/DDBJ whole genome shotgun (WGS) entry which is preliminary data.</text>
</comment>
<dbReference type="AlphaFoldDB" id="A0A8J5K8T6"/>
<sequence>MLEKERHLVSLHRAKDTFLYHSSCGQGEGILHYIKGLCVRHSLALLELVCRHPDLTAEEFKFFFLQQLGYQSDLQVVSRGSVWWPSCRRSSPSSTLAGRA</sequence>
<keyword evidence="2" id="KW-1185">Reference proteome</keyword>
<dbReference type="Proteomes" id="UP000747542">
    <property type="component" value="Unassembled WGS sequence"/>
</dbReference>
<name>A0A8J5K8T6_HOMAM</name>
<proteinExistence type="predicted"/>
<dbReference type="EMBL" id="JAHLQT010019960">
    <property type="protein sequence ID" value="KAG7168613.1"/>
    <property type="molecule type" value="Genomic_DNA"/>
</dbReference>
<evidence type="ECO:0000313" key="2">
    <source>
        <dbReference type="Proteomes" id="UP000747542"/>
    </source>
</evidence>
<organism evidence="1 2">
    <name type="scientific">Homarus americanus</name>
    <name type="common">American lobster</name>
    <dbReference type="NCBI Taxonomy" id="6706"/>
    <lineage>
        <taxon>Eukaryota</taxon>
        <taxon>Metazoa</taxon>
        <taxon>Ecdysozoa</taxon>
        <taxon>Arthropoda</taxon>
        <taxon>Crustacea</taxon>
        <taxon>Multicrustacea</taxon>
        <taxon>Malacostraca</taxon>
        <taxon>Eumalacostraca</taxon>
        <taxon>Eucarida</taxon>
        <taxon>Decapoda</taxon>
        <taxon>Pleocyemata</taxon>
        <taxon>Astacidea</taxon>
        <taxon>Nephropoidea</taxon>
        <taxon>Nephropidae</taxon>
        <taxon>Homarus</taxon>
    </lineage>
</organism>
<protein>
    <submittedName>
        <fullName evidence="1">Uncharacterized protein</fullName>
    </submittedName>
</protein>
<gene>
    <name evidence="1" type="ORF">Hamer_G024799</name>
</gene>